<dbReference type="AlphaFoldDB" id="A0A1Q2HRL4"/>
<keyword evidence="1" id="KW-0732">Signal</keyword>
<feature type="chain" id="PRO_5010261036" evidence="1">
    <location>
        <begin position="26"/>
        <end position="466"/>
    </location>
</feature>
<dbReference type="PANTHER" id="PTHR43751:SF1">
    <property type="entry name" value="SULFATASE ATSG-RELATED"/>
    <property type="match status" value="1"/>
</dbReference>
<dbReference type="PANTHER" id="PTHR43751">
    <property type="entry name" value="SULFATASE"/>
    <property type="match status" value="1"/>
</dbReference>
<name>A0A1Q2HRL4_9BACT</name>
<dbReference type="InterPro" id="IPR052701">
    <property type="entry name" value="GAG_Ulvan_Degrading_Sulfatases"/>
</dbReference>
<dbReference type="InterPro" id="IPR017850">
    <property type="entry name" value="Alkaline_phosphatase_core_sf"/>
</dbReference>
<dbReference type="CDD" id="cd16027">
    <property type="entry name" value="SGSH"/>
    <property type="match status" value="1"/>
</dbReference>
<dbReference type="STRING" id="1940790.L21SP3_01735"/>
<dbReference type="OrthoDB" id="9803751at2"/>
<dbReference type="EC" id="3.1.6.1" evidence="3"/>
<accession>A0A1Q2HRL4</accession>
<dbReference type="KEGG" id="pbu:L21SP3_01735"/>
<proteinExistence type="predicted"/>
<organism evidence="3 4">
    <name type="scientific">Sedimentisphaera cyanobacteriorum</name>
    <dbReference type="NCBI Taxonomy" id="1940790"/>
    <lineage>
        <taxon>Bacteria</taxon>
        <taxon>Pseudomonadati</taxon>
        <taxon>Planctomycetota</taxon>
        <taxon>Phycisphaerae</taxon>
        <taxon>Sedimentisphaerales</taxon>
        <taxon>Sedimentisphaeraceae</taxon>
        <taxon>Sedimentisphaera</taxon>
    </lineage>
</organism>
<dbReference type="EMBL" id="CP019633">
    <property type="protein sequence ID" value="AQQ09914.1"/>
    <property type="molecule type" value="Genomic_DNA"/>
</dbReference>
<sequence precursor="true">MKRRDFVKYASAAAFSLGAGSLLEAAGHSEKPNFVFIMADDCTFRDIGCYGGDAHTPNIDRLAKQGMKMNSCFQAAPMCSPTRHNIYTGLYPVKSGAYPNHTCAKEGTKSIVHYLKPLGYRVALSGKRHIQPESVFPFEYSGKKHNPDMKAVDKMFSECTEKDTPFCLFACSNEPHTPWNKGDPSQYDPDKIVLPPYLPDTPIMRKRWVKYLAEITYYDDQVGHILDLLDKHKLSDNTMVMVVSEQGNSLPFAKWTCYEDGLGSIMIVRWPGKVKPGSESDAIVEYVDVTPTFIEAAGGNVPEVLDGRSMLNLLTGKTDKHKKYTFGLQTTRGIYYSKEPYPIRSVRDKRYRLIWNLMPDNEFQNMLTERPYPEFKSMMELAQKGDRHARHFTHKYQHRPEFELYDVVADPANINNLADNPGYEDTFKRLKAKLDEWMAQQGDKGIETELNAKKRQWKYVRKHKNQ</sequence>
<dbReference type="RefSeq" id="WP_077541915.1">
    <property type="nucleotide sequence ID" value="NZ_CP019633.1"/>
</dbReference>
<dbReference type="Pfam" id="PF00884">
    <property type="entry name" value="Sulfatase"/>
    <property type="match status" value="1"/>
</dbReference>
<gene>
    <name evidence="3" type="primary">atsA_22</name>
    <name evidence="3" type="ORF">L21SP3_01735</name>
</gene>
<evidence type="ECO:0000259" key="2">
    <source>
        <dbReference type="Pfam" id="PF00884"/>
    </source>
</evidence>
<evidence type="ECO:0000256" key="1">
    <source>
        <dbReference type="SAM" id="SignalP"/>
    </source>
</evidence>
<dbReference type="InterPro" id="IPR000917">
    <property type="entry name" value="Sulfatase_N"/>
</dbReference>
<evidence type="ECO:0000313" key="4">
    <source>
        <dbReference type="Proteomes" id="UP000188273"/>
    </source>
</evidence>
<dbReference type="SUPFAM" id="SSF53649">
    <property type="entry name" value="Alkaline phosphatase-like"/>
    <property type="match status" value="1"/>
</dbReference>
<feature type="domain" description="Sulfatase N-terminal" evidence="2">
    <location>
        <begin position="32"/>
        <end position="298"/>
    </location>
</feature>
<keyword evidence="4" id="KW-1185">Reference proteome</keyword>
<feature type="signal peptide" evidence="1">
    <location>
        <begin position="1"/>
        <end position="25"/>
    </location>
</feature>
<dbReference type="GO" id="GO:0004065">
    <property type="term" value="F:arylsulfatase activity"/>
    <property type="evidence" value="ECO:0007669"/>
    <property type="project" value="UniProtKB-EC"/>
</dbReference>
<reference evidence="4" key="1">
    <citation type="submission" date="2017-02" db="EMBL/GenBank/DDBJ databases">
        <title>Comparative genomics and description of representatives of a novel lineage of planctomycetes thriving in anoxic sediments.</title>
        <authorList>
            <person name="Spring S."/>
            <person name="Bunk B."/>
            <person name="Sproer C."/>
            <person name="Klenk H.-P."/>
        </authorList>
    </citation>
    <scope>NUCLEOTIDE SEQUENCE [LARGE SCALE GENOMIC DNA]</scope>
    <source>
        <strain evidence="4">L21-RPul-D3</strain>
    </source>
</reference>
<evidence type="ECO:0000313" key="3">
    <source>
        <dbReference type="EMBL" id="AQQ09914.1"/>
    </source>
</evidence>
<keyword evidence="3" id="KW-0378">Hydrolase</keyword>
<protein>
    <submittedName>
        <fullName evidence="3">Arylsulfatase</fullName>
        <ecNumber evidence="3">3.1.6.1</ecNumber>
    </submittedName>
</protein>
<dbReference type="Proteomes" id="UP000188273">
    <property type="component" value="Chromosome"/>
</dbReference>
<dbReference type="Gene3D" id="3.40.720.10">
    <property type="entry name" value="Alkaline Phosphatase, subunit A"/>
    <property type="match status" value="1"/>
</dbReference>